<proteinExistence type="predicted"/>
<accession>A0AA38MMV1</accession>
<reference evidence="1" key="1">
    <citation type="journal article" date="2023" name="G3 (Bethesda)">
        <title>Whole genome assemblies of Zophobas morio and Tenebrio molitor.</title>
        <authorList>
            <person name="Kaur S."/>
            <person name="Stinson S.A."/>
            <person name="diCenzo G.C."/>
        </authorList>
    </citation>
    <scope>NUCLEOTIDE SEQUENCE</scope>
    <source>
        <strain evidence="1">QUZm001</strain>
    </source>
</reference>
<protein>
    <submittedName>
        <fullName evidence="1">Uncharacterized protein</fullName>
    </submittedName>
</protein>
<dbReference type="Proteomes" id="UP001168821">
    <property type="component" value="Unassembled WGS sequence"/>
</dbReference>
<organism evidence="1 2">
    <name type="scientific">Zophobas morio</name>
    <dbReference type="NCBI Taxonomy" id="2755281"/>
    <lineage>
        <taxon>Eukaryota</taxon>
        <taxon>Metazoa</taxon>
        <taxon>Ecdysozoa</taxon>
        <taxon>Arthropoda</taxon>
        <taxon>Hexapoda</taxon>
        <taxon>Insecta</taxon>
        <taxon>Pterygota</taxon>
        <taxon>Neoptera</taxon>
        <taxon>Endopterygota</taxon>
        <taxon>Coleoptera</taxon>
        <taxon>Polyphaga</taxon>
        <taxon>Cucujiformia</taxon>
        <taxon>Tenebrionidae</taxon>
        <taxon>Zophobas</taxon>
    </lineage>
</organism>
<evidence type="ECO:0000313" key="1">
    <source>
        <dbReference type="EMBL" id="KAJ3662256.1"/>
    </source>
</evidence>
<comment type="caution">
    <text evidence="1">The sequence shown here is derived from an EMBL/GenBank/DDBJ whole genome shotgun (WGS) entry which is preliminary data.</text>
</comment>
<dbReference type="AlphaFoldDB" id="A0AA38MMV1"/>
<dbReference type="EMBL" id="JALNTZ010000002">
    <property type="protein sequence ID" value="KAJ3662256.1"/>
    <property type="molecule type" value="Genomic_DNA"/>
</dbReference>
<name>A0AA38MMV1_9CUCU</name>
<sequence>MSGILEDKNAKSSSLWSYYSQLKNMLSVEENIDISRQKKSKVFTLKEMKRFLDNASGDEYLLKKYFLLWEFLKEVEFLNWWPCQPLKSRRIHSTSRLWGRFNNCKEPRCLAFE</sequence>
<evidence type="ECO:0000313" key="2">
    <source>
        <dbReference type="Proteomes" id="UP001168821"/>
    </source>
</evidence>
<keyword evidence="2" id="KW-1185">Reference proteome</keyword>
<gene>
    <name evidence="1" type="ORF">Zmor_006612</name>
</gene>